<sequence>MKKMLLLLTPLSVVVSTATLVVSCKEDQAKIEAAFNGKTISFTNTLNEIEVGKTLDNEIMLIEGWTLPTPSSSGSKLELNSLLTIVELGDVIISPDKDLPTQVEVLMAVKKANPLVNVPSLVVENITATTAVINVVEGSTYYGNDNTISVSYSLVKKEDSGDFPITVTSSDPSKAVAEIVAVTPNPEQLQPEYGLYLYAIRVTGVAPTDPDKDVIFSVVCEGAVFNEKFTVKVVEAASGKPIENSQS</sequence>
<feature type="signal peptide" evidence="1">
    <location>
        <begin position="1"/>
        <end position="18"/>
    </location>
</feature>
<dbReference type="RefSeq" id="WP_104207888.1">
    <property type="nucleotide sequence ID" value="NZ_PHNF01000001.1"/>
</dbReference>
<name>A0A2S5RHA4_9MOLU</name>
<evidence type="ECO:0000313" key="3">
    <source>
        <dbReference type="Proteomes" id="UP000239785"/>
    </source>
</evidence>
<evidence type="ECO:0000313" key="2">
    <source>
        <dbReference type="EMBL" id="PPE06719.1"/>
    </source>
</evidence>
<comment type="caution">
    <text evidence="2">The sequence shown here is derived from an EMBL/GenBank/DDBJ whole genome shotgun (WGS) entry which is preliminary data.</text>
</comment>
<evidence type="ECO:0008006" key="4">
    <source>
        <dbReference type="Google" id="ProtNLM"/>
    </source>
</evidence>
<protein>
    <recommendedName>
        <fullName evidence="4">Spiralin</fullName>
    </recommendedName>
</protein>
<accession>A0A2S5RHA4</accession>
<dbReference type="AlphaFoldDB" id="A0A2S5RHA4"/>
<keyword evidence="3" id="KW-1185">Reference proteome</keyword>
<proteinExistence type="predicted"/>
<dbReference type="InterPro" id="IPR054816">
    <property type="entry name" value="Lipoprotein_mollicutes-type_CS"/>
</dbReference>
<dbReference type="EMBL" id="PHNF01000001">
    <property type="protein sequence ID" value="PPE06719.1"/>
    <property type="molecule type" value="Genomic_DNA"/>
</dbReference>
<dbReference type="NCBIfam" id="NF045726">
    <property type="entry name" value="XXplasma_LP"/>
    <property type="match status" value="1"/>
</dbReference>
<gene>
    <name evidence="2" type="ORF">MCORR_v1c03500</name>
</gene>
<organism evidence="2 3">
    <name type="scientific">Mesoplasma corruscae</name>
    <dbReference type="NCBI Taxonomy" id="216874"/>
    <lineage>
        <taxon>Bacteria</taxon>
        <taxon>Bacillati</taxon>
        <taxon>Mycoplasmatota</taxon>
        <taxon>Mollicutes</taxon>
        <taxon>Entomoplasmatales</taxon>
        <taxon>Entomoplasmataceae</taxon>
        <taxon>Mesoplasma</taxon>
    </lineage>
</organism>
<keyword evidence="1" id="KW-0732">Signal</keyword>
<reference evidence="2 3" key="1">
    <citation type="submission" date="2017-11" db="EMBL/GenBank/DDBJ databases">
        <title>Genome sequence of Mesoplasma corruscae ELCA-2 (ATCC 49579).</title>
        <authorList>
            <person name="Lo W.-S."/>
            <person name="Kuo C.-H."/>
        </authorList>
    </citation>
    <scope>NUCLEOTIDE SEQUENCE [LARGE SCALE GENOMIC DNA]</scope>
    <source>
        <strain evidence="2 3">ELCA-2</strain>
    </source>
</reference>
<dbReference type="Proteomes" id="UP000239785">
    <property type="component" value="Unassembled WGS sequence"/>
</dbReference>
<dbReference type="PROSITE" id="PS51257">
    <property type="entry name" value="PROKAR_LIPOPROTEIN"/>
    <property type="match status" value="1"/>
</dbReference>
<evidence type="ECO:0000256" key="1">
    <source>
        <dbReference type="SAM" id="SignalP"/>
    </source>
</evidence>
<feature type="chain" id="PRO_5015695391" description="Spiralin" evidence="1">
    <location>
        <begin position="19"/>
        <end position="247"/>
    </location>
</feature>